<dbReference type="NCBIfam" id="TIGR00177">
    <property type="entry name" value="molyb_syn"/>
    <property type="match status" value="1"/>
</dbReference>
<dbReference type="SMART" id="SM00852">
    <property type="entry name" value="MoCF_biosynth"/>
    <property type="match status" value="1"/>
</dbReference>
<dbReference type="InterPro" id="IPR008284">
    <property type="entry name" value="MoCF_biosynth_CS"/>
</dbReference>
<geneLocation type="plasmid" evidence="15">
    <name>p-HB236076</name>
</geneLocation>
<evidence type="ECO:0000256" key="3">
    <source>
        <dbReference type="ARBA" id="ARBA00005046"/>
    </source>
</evidence>
<accession>A0AB39HHQ9</accession>
<evidence type="ECO:0000256" key="5">
    <source>
        <dbReference type="ARBA" id="ARBA00013269"/>
    </source>
</evidence>
<evidence type="ECO:0000256" key="4">
    <source>
        <dbReference type="ARBA" id="ARBA00010763"/>
    </source>
</evidence>
<gene>
    <name evidence="15" type="primary">moeA</name>
    <name evidence="15" type="ORF">AB0763_14050</name>
</gene>
<dbReference type="InterPro" id="IPR005110">
    <property type="entry name" value="MoeA_linker/N"/>
</dbReference>
<dbReference type="FunFam" id="3.40.980.10:FF:000004">
    <property type="entry name" value="Molybdopterin molybdenumtransferase"/>
    <property type="match status" value="1"/>
</dbReference>
<dbReference type="GO" id="GO:0061599">
    <property type="term" value="F:molybdopterin molybdotransferase activity"/>
    <property type="evidence" value="ECO:0007669"/>
    <property type="project" value="UniProtKB-UniRule"/>
</dbReference>
<dbReference type="EMBL" id="CP162602">
    <property type="protein sequence ID" value="XDK26902.1"/>
    <property type="molecule type" value="Genomic_DNA"/>
</dbReference>
<feature type="domain" description="MoaB/Mog" evidence="14">
    <location>
        <begin position="183"/>
        <end position="320"/>
    </location>
</feature>
<dbReference type="Gene3D" id="3.90.105.10">
    <property type="entry name" value="Molybdopterin biosynthesis moea protein, domain 2"/>
    <property type="match status" value="1"/>
</dbReference>
<dbReference type="InterPro" id="IPR005111">
    <property type="entry name" value="MoeA_C_domain_IV"/>
</dbReference>
<proteinExistence type="inferred from homology"/>
<dbReference type="Gene3D" id="3.40.980.10">
    <property type="entry name" value="MoaB/Mog-like domain"/>
    <property type="match status" value="1"/>
</dbReference>
<dbReference type="InterPro" id="IPR001453">
    <property type="entry name" value="MoaB/Mog_dom"/>
</dbReference>
<evidence type="ECO:0000256" key="11">
    <source>
        <dbReference type="ARBA" id="ARBA00023150"/>
    </source>
</evidence>
<keyword evidence="7 13" id="KW-0500">Molybdenum</keyword>
<keyword evidence="15" id="KW-0614">Plasmid</keyword>
<sequence length="410" mass="43782">MSCCDSPGLLAIERAVQAMCERATPVSEIETLPLGEALGRVLAEAIASPMDVPPFTNSAMDGYACRFADLTSPALTVIGTALAGQPFTQECTPGSAVRIMTGAPLPKGADVVVMQENVTVTQQGIIINSLPRSVGANIRPVGDDITQGALVLPAGHRLTPRDVPMLASLGIAEVKVRRKPKVAILSTGDELKPLGSPLEHGEIYDSNRYTMIALLNNFGCDVLDMGIVADELDTLKEAFTYADNNADLVISSGGVSVGEADYTKTVLEELGKVEFWKIAIKPGKPFAFGQLNHALFCGLPGNPVSAFVTLYVLVQPLLANLSGHSQWQPPLSMPATLLSPLKKAPGRCDYQRGYARLEQGKWVVETTGNQSSGAFRSMSLANCFIVLERERGHVAAGESVNIEWFSPQLY</sequence>
<evidence type="ECO:0000256" key="1">
    <source>
        <dbReference type="ARBA" id="ARBA00001946"/>
    </source>
</evidence>
<dbReference type="PROSITE" id="PS01079">
    <property type="entry name" value="MOCF_BIOSYNTHESIS_2"/>
    <property type="match status" value="1"/>
</dbReference>
<dbReference type="Pfam" id="PF00994">
    <property type="entry name" value="MoCF_biosynth"/>
    <property type="match status" value="1"/>
</dbReference>
<dbReference type="InterPro" id="IPR038987">
    <property type="entry name" value="MoeA-like"/>
</dbReference>
<dbReference type="CDD" id="cd00887">
    <property type="entry name" value="MoeA"/>
    <property type="match status" value="1"/>
</dbReference>
<dbReference type="EC" id="2.10.1.1" evidence="5 13"/>
<reference evidence="15" key="1">
    <citation type="submission" date="2024-07" db="EMBL/GenBank/DDBJ databases">
        <title>Genome Analysis of a Potential Novel Vibrio Species Secreting pH- and Thermo-stable Alginate Lyase and its Application in Producing Alginate Oligosaccharides.</title>
        <authorList>
            <person name="Huang H."/>
            <person name="Bao K."/>
        </authorList>
    </citation>
    <scope>NUCLEOTIDE SEQUENCE</scope>
    <source>
        <strain evidence="15">HB236076</strain>
        <plasmid evidence="15">p-HB236076</plasmid>
    </source>
</reference>
<evidence type="ECO:0000256" key="6">
    <source>
        <dbReference type="ARBA" id="ARBA00021108"/>
    </source>
</evidence>
<evidence type="ECO:0000256" key="9">
    <source>
        <dbReference type="ARBA" id="ARBA00022723"/>
    </source>
</evidence>
<evidence type="ECO:0000256" key="8">
    <source>
        <dbReference type="ARBA" id="ARBA00022679"/>
    </source>
</evidence>
<comment type="pathway">
    <text evidence="3 13">Cofactor biosynthesis; molybdopterin biosynthesis.</text>
</comment>
<dbReference type="GO" id="GO:0005829">
    <property type="term" value="C:cytosol"/>
    <property type="evidence" value="ECO:0007669"/>
    <property type="project" value="TreeGrafter"/>
</dbReference>
<dbReference type="SUPFAM" id="SSF53218">
    <property type="entry name" value="Molybdenum cofactor biosynthesis proteins"/>
    <property type="match status" value="1"/>
</dbReference>
<evidence type="ECO:0000259" key="14">
    <source>
        <dbReference type="SMART" id="SM00852"/>
    </source>
</evidence>
<comment type="function">
    <text evidence="2 13">Catalyzes the insertion of molybdate into adenylated molybdopterin with the concomitant release of AMP.</text>
</comment>
<evidence type="ECO:0000256" key="13">
    <source>
        <dbReference type="RuleBase" id="RU365090"/>
    </source>
</evidence>
<keyword evidence="10 13" id="KW-0460">Magnesium</keyword>
<keyword evidence="9 13" id="KW-0479">Metal-binding</keyword>
<evidence type="ECO:0000256" key="2">
    <source>
        <dbReference type="ARBA" id="ARBA00002901"/>
    </source>
</evidence>
<dbReference type="SUPFAM" id="SSF63867">
    <property type="entry name" value="MoeA C-terminal domain-like"/>
    <property type="match status" value="1"/>
</dbReference>
<evidence type="ECO:0000256" key="7">
    <source>
        <dbReference type="ARBA" id="ARBA00022505"/>
    </source>
</evidence>
<protein>
    <recommendedName>
        <fullName evidence="6 13">Molybdopterin molybdenumtransferase</fullName>
        <ecNumber evidence="5 13">2.10.1.1</ecNumber>
    </recommendedName>
</protein>
<dbReference type="GO" id="GO:0006777">
    <property type="term" value="P:Mo-molybdopterin cofactor biosynthetic process"/>
    <property type="evidence" value="ECO:0007669"/>
    <property type="project" value="UniProtKB-UniRule"/>
</dbReference>
<dbReference type="Gene3D" id="2.170.190.11">
    <property type="entry name" value="Molybdopterin biosynthesis moea protein, domain 3"/>
    <property type="match status" value="1"/>
</dbReference>
<evidence type="ECO:0000313" key="15">
    <source>
        <dbReference type="EMBL" id="XDK26902.1"/>
    </source>
</evidence>
<comment type="catalytic activity">
    <reaction evidence="12">
        <text>adenylyl-molybdopterin + molybdate = Mo-molybdopterin + AMP + H(+)</text>
        <dbReference type="Rhea" id="RHEA:35047"/>
        <dbReference type="ChEBI" id="CHEBI:15378"/>
        <dbReference type="ChEBI" id="CHEBI:36264"/>
        <dbReference type="ChEBI" id="CHEBI:62727"/>
        <dbReference type="ChEBI" id="CHEBI:71302"/>
        <dbReference type="ChEBI" id="CHEBI:456215"/>
        <dbReference type="EC" id="2.10.1.1"/>
    </reaction>
</comment>
<dbReference type="KEGG" id="vih:AB0763_14050"/>
<dbReference type="FunFam" id="2.40.340.10:FF:000003">
    <property type="entry name" value="Molybdopterin molybdenumtransferase"/>
    <property type="match status" value="1"/>
</dbReference>
<dbReference type="NCBIfam" id="NF045515">
    <property type="entry name" value="Glp_gephyrin"/>
    <property type="match status" value="1"/>
</dbReference>
<dbReference type="Gene3D" id="2.40.340.10">
    <property type="entry name" value="MoeA, C-terminal, domain IV"/>
    <property type="match status" value="1"/>
</dbReference>
<dbReference type="InterPro" id="IPR036135">
    <property type="entry name" value="MoeA_linker/N_sf"/>
</dbReference>
<dbReference type="Pfam" id="PF03454">
    <property type="entry name" value="MoeA_C"/>
    <property type="match status" value="1"/>
</dbReference>
<dbReference type="GO" id="GO:0046872">
    <property type="term" value="F:metal ion binding"/>
    <property type="evidence" value="ECO:0007669"/>
    <property type="project" value="UniProtKB-UniRule"/>
</dbReference>
<keyword evidence="11 13" id="KW-0501">Molybdenum cofactor biosynthesis</keyword>
<evidence type="ECO:0000256" key="10">
    <source>
        <dbReference type="ARBA" id="ARBA00022842"/>
    </source>
</evidence>
<dbReference type="Pfam" id="PF03453">
    <property type="entry name" value="MoeA_N"/>
    <property type="match status" value="1"/>
</dbReference>
<name>A0AB39HHQ9_9VIBR</name>
<dbReference type="InterPro" id="IPR036688">
    <property type="entry name" value="MoeA_C_domain_IV_sf"/>
</dbReference>
<dbReference type="RefSeq" id="WP_306099816.1">
    <property type="nucleotide sequence ID" value="NZ_CP162602.1"/>
</dbReference>
<dbReference type="NCBIfam" id="NF007960">
    <property type="entry name" value="PRK10680.1"/>
    <property type="match status" value="1"/>
</dbReference>
<keyword evidence="8 13" id="KW-0808">Transferase</keyword>
<dbReference type="AlphaFoldDB" id="A0AB39HHQ9"/>
<dbReference type="SUPFAM" id="SSF63882">
    <property type="entry name" value="MoeA N-terminal region -like"/>
    <property type="match status" value="1"/>
</dbReference>
<evidence type="ECO:0000256" key="12">
    <source>
        <dbReference type="ARBA" id="ARBA00047317"/>
    </source>
</evidence>
<comment type="similarity">
    <text evidence="4 13">Belongs to the MoeA family.</text>
</comment>
<organism evidence="15">
    <name type="scientific">Vibrio sp. HB236076</name>
    <dbReference type="NCBI Taxonomy" id="3232307"/>
    <lineage>
        <taxon>Bacteria</taxon>
        <taxon>Pseudomonadati</taxon>
        <taxon>Pseudomonadota</taxon>
        <taxon>Gammaproteobacteria</taxon>
        <taxon>Vibrionales</taxon>
        <taxon>Vibrionaceae</taxon>
        <taxon>Vibrio</taxon>
    </lineage>
</organism>
<comment type="cofactor">
    <cofactor evidence="1 13">
        <name>Mg(2+)</name>
        <dbReference type="ChEBI" id="CHEBI:18420"/>
    </cofactor>
</comment>
<dbReference type="PANTHER" id="PTHR10192:SF5">
    <property type="entry name" value="GEPHYRIN"/>
    <property type="match status" value="1"/>
</dbReference>
<dbReference type="PANTHER" id="PTHR10192">
    <property type="entry name" value="MOLYBDOPTERIN BIOSYNTHESIS PROTEIN"/>
    <property type="match status" value="1"/>
</dbReference>
<dbReference type="InterPro" id="IPR036425">
    <property type="entry name" value="MoaB/Mog-like_dom_sf"/>
</dbReference>
<dbReference type="FunFam" id="2.170.190.11:FF:000001">
    <property type="entry name" value="Molybdopterin molybdenumtransferase"/>
    <property type="match status" value="1"/>
</dbReference>